<evidence type="ECO:0000313" key="2">
    <source>
        <dbReference type="EMBL" id="KAH3720264.1"/>
    </source>
</evidence>
<sequence>MLLIILNRLKSKPMNCWPKSRLDSELDGAQGNRSSTAESSMRNTNNTNVSSSTTSLT</sequence>
<evidence type="ECO:0000256" key="1">
    <source>
        <dbReference type="SAM" id="MobiDB-lite"/>
    </source>
</evidence>
<reference evidence="2" key="1">
    <citation type="journal article" date="2019" name="bioRxiv">
        <title>The Genome of the Zebra Mussel, Dreissena polymorpha: A Resource for Invasive Species Research.</title>
        <authorList>
            <person name="McCartney M.A."/>
            <person name="Auch B."/>
            <person name="Kono T."/>
            <person name="Mallez S."/>
            <person name="Zhang Y."/>
            <person name="Obille A."/>
            <person name="Becker A."/>
            <person name="Abrahante J.E."/>
            <person name="Garbe J."/>
            <person name="Badalamenti J.P."/>
            <person name="Herman A."/>
            <person name="Mangelson H."/>
            <person name="Liachko I."/>
            <person name="Sullivan S."/>
            <person name="Sone E.D."/>
            <person name="Koren S."/>
            <person name="Silverstein K.A.T."/>
            <person name="Beckman K.B."/>
            <person name="Gohl D.M."/>
        </authorList>
    </citation>
    <scope>NUCLEOTIDE SEQUENCE</scope>
    <source>
        <strain evidence="2">Duluth1</strain>
        <tissue evidence="2">Whole animal</tissue>
    </source>
</reference>
<proteinExistence type="predicted"/>
<reference evidence="2" key="2">
    <citation type="submission" date="2020-11" db="EMBL/GenBank/DDBJ databases">
        <authorList>
            <person name="McCartney M.A."/>
            <person name="Auch B."/>
            <person name="Kono T."/>
            <person name="Mallez S."/>
            <person name="Becker A."/>
            <person name="Gohl D.M."/>
            <person name="Silverstein K.A.T."/>
            <person name="Koren S."/>
            <person name="Bechman K.B."/>
            <person name="Herman A."/>
            <person name="Abrahante J.E."/>
            <person name="Garbe J."/>
        </authorList>
    </citation>
    <scope>NUCLEOTIDE SEQUENCE</scope>
    <source>
        <strain evidence="2">Duluth1</strain>
        <tissue evidence="2">Whole animal</tissue>
    </source>
</reference>
<comment type="caution">
    <text evidence="2">The sequence shown here is derived from an EMBL/GenBank/DDBJ whole genome shotgun (WGS) entry which is preliminary data.</text>
</comment>
<dbReference type="Proteomes" id="UP000828390">
    <property type="component" value="Unassembled WGS sequence"/>
</dbReference>
<accession>A0A9D4CAU6</accession>
<feature type="region of interest" description="Disordered" evidence="1">
    <location>
        <begin position="16"/>
        <end position="57"/>
    </location>
</feature>
<name>A0A9D4CAU6_DREPO</name>
<feature type="compositionally biased region" description="Polar residues" evidence="1">
    <location>
        <begin position="31"/>
        <end position="42"/>
    </location>
</feature>
<evidence type="ECO:0000313" key="3">
    <source>
        <dbReference type="Proteomes" id="UP000828390"/>
    </source>
</evidence>
<dbReference type="AlphaFoldDB" id="A0A9D4CAU6"/>
<gene>
    <name evidence="2" type="ORF">DPMN_063161</name>
</gene>
<feature type="compositionally biased region" description="Low complexity" evidence="1">
    <location>
        <begin position="43"/>
        <end position="57"/>
    </location>
</feature>
<protein>
    <submittedName>
        <fullName evidence="2">Uncharacterized protein</fullName>
    </submittedName>
</protein>
<organism evidence="2 3">
    <name type="scientific">Dreissena polymorpha</name>
    <name type="common">Zebra mussel</name>
    <name type="synonym">Mytilus polymorpha</name>
    <dbReference type="NCBI Taxonomy" id="45954"/>
    <lineage>
        <taxon>Eukaryota</taxon>
        <taxon>Metazoa</taxon>
        <taxon>Spiralia</taxon>
        <taxon>Lophotrochozoa</taxon>
        <taxon>Mollusca</taxon>
        <taxon>Bivalvia</taxon>
        <taxon>Autobranchia</taxon>
        <taxon>Heteroconchia</taxon>
        <taxon>Euheterodonta</taxon>
        <taxon>Imparidentia</taxon>
        <taxon>Neoheterodontei</taxon>
        <taxon>Myida</taxon>
        <taxon>Dreissenoidea</taxon>
        <taxon>Dreissenidae</taxon>
        <taxon>Dreissena</taxon>
    </lineage>
</organism>
<keyword evidence="3" id="KW-1185">Reference proteome</keyword>
<dbReference type="EMBL" id="JAIWYP010000013">
    <property type="protein sequence ID" value="KAH3720264.1"/>
    <property type="molecule type" value="Genomic_DNA"/>
</dbReference>